<evidence type="ECO:0000313" key="2">
    <source>
        <dbReference type="EMBL" id="MBW0555517.1"/>
    </source>
</evidence>
<evidence type="ECO:0000313" key="3">
    <source>
        <dbReference type="Proteomes" id="UP000765509"/>
    </source>
</evidence>
<gene>
    <name evidence="2" type="ORF">O181_095232</name>
</gene>
<protein>
    <submittedName>
        <fullName evidence="2">Uncharacterized protein</fullName>
    </submittedName>
</protein>
<dbReference type="Proteomes" id="UP000765509">
    <property type="component" value="Unassembled WGS sequence"/>
</dbReference>
<accession>A0A9Q3PCA3</accession>
<sequence length="83" mass="8704">MVRGPYAVVRGPWAVDHTLQSVGAIGGPLGPIFLGTQGYHGTKNWPRTKNHPTWPGPIDGVQDHQDPGLPKAAGEALGDDSSP</sequence>
<name>A0A9Q3PCA3_9BASI</name>
<reference evidence="2" key="1">
    <citation type="submission" date="2021-03" db="EMBL/GenBank/DDBJ databases">
        <title>Draft genome sequence of rust myrtle Austropuccinia psidii MF-1, a brazilian biotype.</title>
        <authorList>
            <person name="Quecine M.C."/>
            <person name="Pachon D.M.R."/>
            <person name="Bonatelli M.L."/>
            <person name="Correr F.H."/>
            <person name="Franceschini L.M."/>
            <person name="Leite T.F."/>
            <person name="Margarido G.R.A."/>
            <person name="Almeida C.A."/>
            <person name="Ferrarezi J.A."/>
            <person name="Labate C.A."/>
        </authorList>
    </citation>
    <scope>NUCLEOTIDE SEQUENCE</scope>
    <source>
        <strain evidence="2">MF-1</strain>
    </source>
</reference>
<evidence type="ECO:0000256" key="1">
    <source>
        <dbReference type="SAM" id="MobiDB-lite"/>
    </source>
</evidence>
<organism evidence="2 3">
    <name type="scientific">Austropuccinia psidii MF-1</name>
    <dbReference type="NCBI Taxonomy" id="1389203"/>
    <lineage>
        <taxon>Eukaryota</taxon>
        <taxon>Fungi</taxon>
        <taxon>Dikarya</taxon>
        <taxon>Basidiomycota</taxon>
        <taxon>Pucciniomycotina</taxon>
        <taxon>Pucciniomycetes</taxon>
        <taxon>Pucciniales</taxon>
        <taxon>Sphaerophragmiaceae</taxon>
        <taxon>Austropuccinia</taxon>
    </lineage>
</organism>
<feature type="region of interest" description="Disordered" evidence="1">
    <location>
        <begin position="43"/>
        <end position="83"/>
    </location>
</feature>
<dbReference type="EMBL" id="AVOT02062527">
    <property type="protein sequence ID" value="MBW0555517.1"/>
    <property type="molecule type" value="Genomic_DNA"/>
</dbReference>
<dbReference type="AlphaFoldDB" id="A0A9Q3PCA3"/>
<comment type="caution">
    <text evidence="2">The sequence shown here is derived from an EMBL/GenBank/DDBJ whole genome shotgun (WGS) entry which is preliminary data.</text>
</comment>
<keyword evidence="3" id="KW-1185">Reference proteome</keyword>
<proteinExistence type="predicted"/>